<keyword evidence="3 6" id="KW-0975">Bacterial flagellum</keyword>
<dbReference type="EMBL" id="SRIO01000004">
    <property type="protein sequence ID" value="TFZ83275.1"/>
    <property type="molecule type" value="Genomic_DNA"/>
</dbReference>
<dbReference type="NCBIfam" id="TIGR02490">
    <property type="entry name" value="flgF"/>
    <property type="match status" value="1"/>
</dbReference>
<feature type="domain" description="Flagellar basal-body/hook protein C-terminal" evidence="8">
    <location>
        <begin position="198"/>
        <end position="242"/>
    </location>
</feature>
<dbReference type="NCBIfam" id="TIGR03506">
    <property type="entry name" value="FlgEFG_subfam"/>
    <property type="match status" value="1"/>
</dbReference>
<feature type="domain" description="Flagellar hook protein FlgE/F/G-like D1" evidence="9">
    <location>
        <begin position="81"/>
        <end position="145"/>
    </location>
</feature>
<accession>A0A4Z0FBE0</accession>
<dbReference type="GO" id="GO:0071978">
    <property type="term" value="P:bacterial-type flagellum-dependent swarming motility"/>
    <property type="evidence" value="ECO:0007669"/>
    <property type="project" value="TreeGrafter"/>
</dbReference>
<dbReference type="SUPFAM" id="SSF117143">
    <property type="entry name" value="Flagellar hook protein flgE"/>
    <property type="match status" value="1"/>
</dbReference>
<evidence type="ECO:0000259" key="7">
    <source>
        <dbReference type="Pfam" id="PF00460"/>
    </source>
</evidence>
<evidence type="ECO:0000256" key="3">
    <source>
        <dbReference type="ARBA" id="ARBA00023143"/>
    </source>
</evidence>
<keyword evidence="10" id="KW-0282">Flagellum</keyword>
<dbReference type="AlphaFoldDB" id="A0A4Z0FBE0"/>
<evidence type="ECO:0000256" key="2">
    <source>
        <dbReference type="ARBA" id="ARBA00009677"/>
    </source>
</evidence>
<dbReference type="Pfam" id="PF06429">
    <property type="entry name" value="Flg_bbr_C"/>
    <property type="match status" value="1"/>
</dbReference>
<gene>
    <name evidence="10" type="primary">flgF</name>
    <name evidence="10" type="ORF">E4680_04285</name>
</gene>
<dbReference type="PANTHER" id="PTHR30435:SF18">
    <property type="entry name" value="FLAGELLAR BASAL-BODY ROD PROTEIN FLGF"/>
    <property type="match status" value="1"/>
</dbReference>
<sequence>MDKMLYIAMSGAGQIQRAQTQISHNLANASTVGFKADLDAFQARALYGDGHPSRVYTEAARSGFDRAAGALIPTGGELDVAIEDRGFIAVQAPDGGVAYTRAGDLRLTNTGLLETGAGHPVLGQNGPIVLPPGSRIEIGRDGTLSLVPPGERPNTLAVLDRVELADPDPAQLTKDEAGLFRLPDGQRADPSAEVRLIPGMLEASNVQASRALIDMIALARQYEMQVKLMKTAEDNDAAASQLLRME</sequence>
<comment type="similarity">
    <text evidence="2 6">Belongs to the flagella basal body rod proteins family.</text>
</comment>
<dbReference type="NCBIfam" id="NF009280">
    <property type="entry name" value="PRK12640.1"/>
    <property type="match status" value="1"/>
</dbReference>
<dbReference type="InterPro" id="IPR020013">
    <property type="entry name" value="Flagellar_FlgE/F/G"/>
</dbReference>
<protein>
    <recommendedName>
        <fullName evidence="5 6">Flagellar basal-body rod protein FlgF</fullName>
    </recommendedName>
</protein>
<name>A0A4Z0FBE0_9GAMM</name>
<evidence type="ECO:0000313" key="10">
    <source>
        <dbReference type="EMBL" id="TFZ83275.1"/>
    </source>
</evidence>
<evidence type="ECO:0000256" key="1">
    <source>
        <dbReference type="ARBA" id="ARBA00004117"/>
    </source>
</evidence>
<dbReference type="Pfam" id="PF00460">
    <property type="entry name" value="Flg_bb_rod"/>
    <property type="match status" value="1"/>
</dbReference>
<comment type="subunit">
    <text evidence="4 6">The basal body constitutes a major portion of the flagellar organelle and consists of five rings (E,L,P,S, and M) mounted on a central rod. The rod consists of about 26 subunits of FlgG in the distal portion, and FlgB, FlgC and FlgF are thought to build up the proximal portion of the rod with about 6 subunits each.</text>
</comment>
<reference evidence="10 11" key="1">
    <citation type="journal article" date="2019" name="ISME J.">
        <title>Candidatus Macondimonas diazotrophica, a novel gammaproteobacterial genus dominating crude-oil-contaminated coastal sediments.</title>
        <authorList>
            <person name="Karthikeyan S."/>
            <person name="Konstantinidis K."/>
        </authorList>
    </citation>
    <scope>NUCLEOTIDE SEQUENCE [LARGE SCALE GENOMIC DNA]</scope>
    <source>
        <strain evidence="10 11">KTK01</strain>
    </source>
</reference>
<evidence type="ECO:0000256" key="5">
    <source>
        <dbReference type="ARBA" id="ARBA00040228"/>
    </source>
</evidence>
<dbReference type="InterPro" id="IPR001444">
    <property type="entry name" value="Flag_bb_rod_N"/>
</dbReference>
<comment type="subcellular location">
    <subcellularLocation>
        <location evidence="1 6">Bacterial flagellum basal body</location>
    </subcellularLocation>
</comment>
<comment type="caution">
    <text evidence="10">The sequence shown here is derived from an EMBL/GenBank/DDBJ whole genome shotgun (WGS) entry which is preliminary data.</text>
</comment>
<dbReference type="Proteomes" id="UP000297890">
    <property type="component" value="Unassembled WGS sequence"/>
</dbReference>
<dbReference type="RefSeq" id="WP_135281155.1">
    <property type="nucleotide sequence ID" value="NZ_SRIO01000004.1"/>
</dbReference>
<dbReference type="InterPro" id="IPR053967">
    <property type="entry name" value="LlgE_F_G-like_D1"/>
</dbReference>
<evidence type="ECO:0000256" key="6">
    <source>
        <dbReference type="RuleBase" id="RU362116"/>
    </source>
</evidence>
<keyword evidence="11" id="KW-1185">Reference proteome</keyword>
<evidence type="ECO:0000313" key="11">
    <source>
        <dbReference type="Proteomes" id="UP000297890"/>
    </source>
</evidence>
<dbReference type="InterPro" id="IPR010930">
    <property type="entry name" value="Flg_bb/hook_C_dom"/>
</dbReference>
<evidence type="ECO:0000259" key="9">
    <source>
        <dbReference type="Pfam" id="PF22692"/>
    </source>
</evidence>
<organism evidence="10 11">
    <name type="scientific">Candidatus Macondimonas diazotrophica</name>
    <dbReference type="NCBI Taxonomy" id="2305248"/>
    <lineage>
        <taxon>Bacteria</taxon>
        <taxon>Pseudomonadati</taxon>
        <taxon>Pseudomonadota</taxon>
        <taxon>Gammaproteobacteria</taxon>
        <taxon>Chromatiales</taxon>
        <taxon>Ectothiorhodospiraceae</taxon>
        <taxon>Candidatus Macondimonas</taxon>
    </lineage>
</organism>
<dbReference type="InterPro" id="IPR012836">
    <property type="entry name" value="FlgF"/>
</dbReference>
<dbReference type="OrthoDB" id="9804559at2"/>
<dbReference type="PANTHER" id="PTHR30435">
    <property type="entry name" value="FLAGELLAR PROTEIN"/>
    <property type="match status" value="1"/>
</dbReference>
<dbReference type="Pfam" id="PF22692">
    <property type="entry name" value="LlgE_F_G_D1"/>
    <property type="match status" value="1"/>
</dbReference>
<feature type="domain" description="Flagellar basal body rod protein N-terminal" evidence="7">
    <location>
        <begin position="5"/>
        <end position="35"/>
    </location>
</feature>
<keyword evidence="10" id="KW-0969">Cilium</keyword>
<evidence type="ECO:0000259" key="8">
    <source>
        <dbReference type="Pfam" id="PF06429"/>
    </source>
</evidence>
<evidence type="ECO:0000256" key="4">
    <source>
        <dbReference type="ARBA" id="ARBA00038560"/>
    </source>
</evidence>
<keyword evidence="10" id="KW-0966">Cell projection</keyword>
<dbReference type="InterPro" id="IPR037925">
    <property type="entry name" value="FlgE/F/G-like"/>
</dbReference>
<dbReference type="GO" id="GO:0030694">
    <property type="term" value="C:bacterial-type flagellum basal body, rod"/>
    <property type="evidence" value="ECO:0007669"/>
    <property type="project" value="UniProtKB-UniRule"/>
</dbReference>
<proteinExistence type="inferred from homology"/>